<evidence type="ECO:0000313" key="2">
    <source>
        <dbReference type="EMBL" id="MCI35408.1"/>
    </source>
</evidence>
<feature type="region of interest" description="Disordered" evidence="1">
    <location>
        <begin position="1"/>
        <end position="25"/>
    </location>
</feature>
<protein>
    <submittedName>
        <fullName evidence="2">Uncharacterized protein</fullName>
    </submittedName>
</protein>
<sequence length="25" mass="2698">MATWDDSDSDNEEGNLALMAKAEAL</sequence>
<comment type="caution">
    <text evidence="2">The sequence shown here is derived from an EMBL/GenBank/DDBJ whole genome shotgun (WGS) entry which is preliminary data.</text>
</comment>
<keyword evidence="3" id="KW-1185">Reference proteome</keyword>
<organism evidence="2 3">
    <name type="scientific">Trifolium medium</name>
    <dbReference type="NCBI Taxonomy" id="97028"/>
    <lineage>
        <taxon>Eukaryota</taxon>
        <taxon>Viridiplantae</taxon>
        <taxon>Streptophyta</taxon>
        <taxon>Embryophyta</taxon>
        <taxon>Tracheophyta</taxon>
        <taxon>Spermatophyta</taxon>
        <taxon>Magnoliopsida</taxon>
        <taxon>eudicotyledons</taxon>
        <taxon>Gunneridae</taxon>
        <taxon>Pentapetalae</taxon>
        <taxon>rosids</taxon>
        <taxon>fabids</taxon>
        <taxon>Fabales</taxon>
        <taxon>Fabaceae</taxon>
        <taxon>Papilionoideae</taxon>
        <taxon>50 kb inversion clade</taxon>
        <taxon>NPAAA clade</taxon>
        <taxon>Hologalegina</taxon>
        <taxon>IRL clade</taxon>
        <taxon>Trifolieae</taxon>
        <taxon>Trifolium</taxon>
    </lineage>
</organism>
<dbReference type="Proteomes" id="UP000265520">
    <property type="component" value="Unassembled WGS sequence"/>
</dbReference>
<feature type="compositionally biased region" description="Acidic residues" evidence="1">
    <location>
        <begin position="1"/>
        <end position="13"/>
    </location>
</feature>
<reference evidence="2 3" key="1">
    <citation type="journal article" date="2018" name="Front. Plant Sci.">
        <title>Red Clover (Trifolium pratense) and Zigzag Clover (T. medium) - A Picture of Genomic Similarities and Differences.</title>
        <authorList>
            <person name="Dluhosova J."/>
            <person name="Istvanek J."/>
            <person name="Nedelnik J."/>
            <person name="Repkova J."/>
        </authorList>
    </citation>
    <scope>NUCLEOTIDE SEQUENCE [LARGE SCALE GENOMIC DNA]</scope>
    <source>
        <strain evidence="3">cv. 10/8</strain>
        <tissue evidence="2">Leaf</tissue>
    </source>
</reference>
<name>A0A392RFL9_9FABA</name>
<dbReference type="EMBL" id="LXQA010223068">
    <property type="protein sequence ID" value="MCI35408.1"/>
    <property type="molecule type" value="Genomic_DNA"/>
</dbReference>
<feature type="non-terminal residue" evidence="2">
    <location>
        <position position="25"/>
    </location>
</feature>
<accession>A0A392RFL9</accession>
<evidence type="ECO:0000256" key="1">
    <source>
        <dbReference type="SAM" id="MobiDB-lite"/>
    </source>
</evidence>
<evidence type="ECO:0000313" key="3">
    <source>
        <dbReference type="Proteomes" id="UP000265520"/>
    </source>
</evidence>
<dbReference type="AlphaFoldDB" id="A0A392RFL9"/>
<proteinExistence type="predicted"/>